<evidence type="ECO:0000256" key="8">
    <source>
        <dbReference type="ARBA" id="ARBA00051131"/>
    </source>
</evidence>
<comment type="pathway">
    <text evidence="2">Cofactor biosynthesis; molybdopterin biosynthesis.</text>
</comment>
<dbReference type="PANTHER" id="PTHR43764">
    <property type="entry name" value="MOLYBDENUM COFACTOR BIOSYNTHESIS"/>
    <property type="match status" value="1"/>
</dbReference>
<evidence type="ECO:0000313" key="13">
    <source>
        <dbReference type="EMBL" id="BAM04190.1"/>
    </source>
</evidence>
<dbReference type="NCBIfam" id="NF002947">
    <property type="entry name" value="PRK03604.1"/>
    <property type="match status" value="1"/>
</dbReference>
<dbReference type="PANTHER" id="PTHR43764:SF1">
    <property type="entry name" value="MOLYBDOPTERIN MOLYBDOTRANSFERASE"/>
    <property type="match status" value="1"/>
</dbReference>
<dbReference type="InterPro" id="IPR002820">
    <property type="entry name" value="Mopterin_CF_biosynth-C_dom"/>
</dbReference>
<dbReference type="InterPro" id="IPR051920">
    <property type="entry name" value="MPT_Adenylyltrnsfr/MoaC-Rel"/>
</dbReference>
<dbReference type="EC" id="4.6.1.17" evidence="4"/>
<dbReference type="AlphaFoldDB" id="I0IG02"/>
<dbReference type="NCBIfam" id="TIGR00177">
    <property type="entry name" value="molyb_syn"/>
    <property type="match status" value="1"/>
</dbReference>
<comment type="function">
    <text evidence="10">Catalyzes the adenylation of molybdopterin as part of the biosynthesis of the molybdenum-cofactor.</text>
</comment>
<keyword evidence="14" id="KW-1185">Reference proteome</keyword>
<dbReference type="EC" id="2.7.7.75" evidence="3"/>
<evidence type="ECO:0000256" key="9">
    <source>
        <dbReference type="ARBA" id="ARBA00055087"/>
    </source>
</evidence>
<evidence type="ECO:0000259" key="12">
    <source>
        <dbReference type="SMART" id="SM00852"/>
    </source>
</evidence>
<dbReference type="InterPro" id="IPR008284">
    <property type="entry name" value="MoCF_biosynth_CS"/>
</dbReference>
<organism evidence="13 14">
    <name type="scientific">Phycisphaera mikurensis (strain NBRC 102666 / KCTC 22515 / FYK2301M01)</name>
    <dbReference type="NCBI Taxonomy" id="1142394"/>
    <lineage>
        <taxon>Bacteria</taxon>
        <taxon>Pseudomonadati</taxon>
        <taxon>Planctomycetota</taxon>
        <taxon>Phycisphaerae</taxon>
        <taxon>Phycisphaerales</taxon>
        <taxon>Phycisphaeraceae</taxon>
        <taxon>Phycisphaera</taxon>
    </lineage>
</organism>
<name>I0IG02_PHYMF</name>
<dbReference type="InterPro" id="IPR036425">
    <property type="entry name" value="MoaB/Mog-like_dom_sf"/>
</dbReference>
<feature type="domain" description="MoaB/Mog" evidence="12">
    <location>
        <begin position="186"/>
        <end position="331"/>
    </location>
</feature>
<gene>
    <name evidence="13" type="primary">moaCB</name>
    <name evidence="13" type="ordered locus">PSMK_20310</name>
</gene>
<comment type="catalytic activity">
    <reaction evidence="1">
        <text>(8S)-3',8-cyclo-7,8-dihydroguanosine 5'-triphosphate = cyclic pyranopterin phosphate + diphosphate</text>
        <dbReference type="Rhea" id="RHEA:49580"/>
        <dbReference type="ChEBI" id="CHEBI:33019"/>
        <dbReference type="ChEBI" id="CHEBI:59648"/>
        <dbReference type="ChEBI" id="CHEBI:131766"/>
        <dbReference type="EC" id="4.6.1.17"/>
    </reaction>
</comment>
<dbReference type="PROSITE" id="PS01078">
    <property type="entry name" value="MOCF_BIOSYNTHESIS_1"/>
    <property type="match status" value="1"/>
</dbReference>
<dbReference type="UniPathway" id="UPA00344"/>
<dbReference type="CDD" id="cd01420">
    <property type="entry name" value="MoaC_PE"/>
    <property type="match status" value="1"/>
</dbReference>
<dbReference type="InterPro" id="IPR036522">
    <property type="entry name" value="MoaC_sf"/>
</dbReference>
<proteinExistence type="predicted"/>
<dbReference type="SUPFAM" id="SSF53218">
    <property type="entry name" value="Molybdenum cofactor biosynthesis proteins"/>
    <property type="match status" value="1"/>
</dbReference>
<dbReference type="NCBIfam" id="NF006870">
    <property type="entry name" value="PRK09364.1"/>
    <property type="match status" value="1"/>
</dbReference>
<dbReference type="HOGENOM" id="CLU_063423_1_0_0"/>
<evidence type="ECO:0000256" key="4">
    <source>
        <dbReference type="ARBA" id="ARBA00012575"/>
    </source>
</evidence>
<dbReference type="SUPFAM" id="SSF55040">
    <property type="entry name" value="Molybdenum cofactor biosynthesis protein C, MoaC"/>
    <property type="match status" value="1"/>
</dbReference>
<dbReference type="InterPro" id="IPR001453">
    <property type="entry name" value="MoaB/Mog_dom"/>
</dbReference>
<dbReference type="InterPro" id="IPR047594">
    <property type="entry name" value="MoaC_bact/euk"/>
</dbReference>
<dbReference type="PIRSF" id="PIRSF036594">
    <property type="entry name" value="MoaC_MogA"/>
    <property type="match status" value="1"/>
</dbReference>
<dbReference type="GO" id="GO:0061799">
    <property type="term" value="F:cyclic pyranopterin monophosphate synthase activity"/>
    <property type="evidence" value="ECO:0007669"/>
    <property type="project" value="UniProtKB-EC"/>
</dbReference>
<dbReference type="STRING" id="1142394.PSMK_20310"/>
<sequence length="350" mass="35108">MPETDQERGFTHTGPGGVRMVDAGGKPLTPRSATVRAVVAVGPALARAISANEVSKGDVLGTAQLAGIAAAKRTADLIPLCHPLPIDGVEVTLALDEPAGEVGIEATVTTVWKTGVEMEAFTCATAAALTVIDMGKAIERDCRIQEVRLLAKSGGRSGDFGTAEREPEAAEAATVRGSGSASAEVAVLTVSDGVAAGEREDLGGPAVASAAERMLGAGAVVRTASTADGREAVERALRDLLAEEPDLLLTTGGTGLAARDLTPEATAAVVDRPAPALMELARARCCASFPLAVLSRGIAGVAGPTLVVNLPGSPKGAVETLEALADVLPHAIATLQGPAAAASHPGHGRV</sequence>
<dbReference type="GO" id="GO:0006777">
    <property type="term" value="P:Mo-molybdopterin cofactor biosynthetic process"/>
    <property type="evidence" value="ECO:0007669"/>
    <property type="project" value="UniProtKB-KW"/>
</dbReference>
<dbReference type="InterPro" id="IPR023045">
    <property type="entry name" value="MoaC"/>
</dbReference>
<dbReference type="Proteomes" id="UP000007881">
    <property type="component" value="Chromosome"/>
</dbReference>
<dbReference type="Gene3D" id="3.40.980.10">
    <property type="entry name" value="MoaB/Mog-like domain"/>
    <property type="match status" value="1"/>
</dbReference>
<dbReference type="Gene3D" id="3.30.70.640">
    <property type="entry name" value="Molybdopterin cofactor biosynthesis C (MoaC) domain"/>
    <property type="match status" value="1"/>
</dbReference>
<dbReference type="eggNOG" id="COG0315">
    <property type="taxonomic scope" value="Bacteria"/>
</dbReference>
<comment type="function">
    <text evidence="9">Catalyzes the conversion of (8S)-3',8-cyclo-7,8-dihydroguanosine 5'-triphosphate to cyclic pyranopterin monophosphate (cPMP).</text>
</comment>
<dbReference type="Pfam" id="PF00994">
    <property type="entry name" value="MoCF_biosynth"/>
    <property type="match status" value="1"/>
</dbReference>
<evidence type="ECO:0000256" key="6">
    <source>
        <dbReference type="ARBA" id="ARBA00023150"/>
    </source>
</evidence>
<dbReference type="OrthoDB" id="9794429at2"/>
<evidence type="ECO:0000256" key="10">
    <source>
        <dbReference type="ARBA" id="ARBA00058212"/>
    </source>
</evidence>
<reference evidence="13 14" key="1">
    <citation type="submission" date="2012-02" db="EMBL/GenBank/DDBJ databases">
        <title>Complete genome sequence of Phycisphaera mikurensis NBRC 102666.</title>
        <authorList>
            <person name="Ankai A."/>
            <person name="Hosoyama A."/>
            <person name="Terui Y."/>
            <person name="Sekine M."/>
            <person name="Fukai R."/>
            <person name="Kato Y."/>
            <person name="Nakamura S."/>
            <person name="Yamada-Narita S."/>
            <person name="Kawakoshi A."/>
            <person name="Fukunaga Y."/>
            <person name="Yamazaki S."/>
            <person name="Fujita N."/>
        </authorList>
    </citation>
    <scope>NUCLEOTIDE SEQUENCE [LARGE SCALE GENOMIC DNA]</scope>
    <source>
        <strain evidence="14">NBRC 102666 / KCTC 22515 / FYK2301M01</strain>
    </source>
</reference>
<evidence type="ECO:0000256" key="3">
    <source>
        <dbReference type="ARBA" id="ARBA00012509"/>
    </source>
</evidence>
<dbReference type="eggNOG" id="COG0521">
    <property type="taxonomic scope" value="Bacteria"/>
</dbReference>
<evidence type="ECO:0000256" key="7">
    <source>
        <dbReference type="ARBA" id="ARBA00023239"/>
    </source>
</evidence>
<dbReference type="InterPro" id="IPR012247">
    <property type="entry name" value="MoaC_MogA"/>
</dbReference>
<dbReference type="Pfam" id="PF01967">
    <property type="entry name" value="MoaC"/>
    <property type="match status" value="1"/>
</dbReference>
<feature type="compositionally biased region" description="Basic and acidic residues" evidence="11">
    <location>
        <begin position="1"/>
        <end position="10"/>
    </location>
</feature>
<accession>I0IG02</accession>
<dbReference type="SMART" id="SM00852">
    <property type="entry name" value="MoCF_biosynth"/>
    <property type="match status" value="1"/>
</dbReference>
<keyword evidence="6" id="KW-0501">Molybdenum cofactor biosynthesis</keyword>
<evidence type="ECO:0000256" key="5">
    <source>
        <dbReference type="ARBA" id="ARBA00013491"/>
    </source>
</evidence>
<keyword evidence="7" id="KW-0456">Lyase</keyword>
<dbReference type="GO" id="GO:0061598">
    <property type="term" value="F:molybdopterin adenylyltransferase activity"/>
    <property type="evidence" value="ECO:0007669"/>
    <property type="project" value="UniProtKB-EC"/>
</dbReference>
<protein>
    <recommendedName>
        <fullName evidence="5">Molybdopterin adenylyltransferase</fullName>
        <ecNumber evidence="3">2.7.7.75</ecNumber>
        <ecNumber evidence="4">4.6.1.17</ecNumber>
    </recommendedName>
</protein>
<evidence type="ECO:0000313" key="14">
    <source>
        <dbReference type="Proteomes" id="UP000007881"/>
    </source>
</evidence>
<comment type="catalytic activity">
    <reaction evidence="8">
        <text>molybdopterin + ATP + H(+) = adenylyl-molybdopterin + diphosphate</text>
        <dbReference type="Rhea" id="RHEA:31331"/>
        <dbReference type="ChEBI" id="CHEBI:15378"/>
        <dbReference type="ChEBI" id="CHEBI:30616"/>
        <dbReference type="ChEBI" id="CHEBI:33019"/>
        <dbReference type="ChEBI" id="CHEBI:58698"/>
        <dbReference type="ChEBI" id="CHEBI:62727"/>
        <dbReference type="EC" id="2.7.7.75"/>
    </reaction>
</comment>
<dbReference type="KEGG" id="phm:PSMK_20310"/>
<feature type="region of interest" description="Disordered" evidence="11">
    <location>
        <begin position="1"/>
        <end position="21"/>
    </location>
</feature>
<dbReference type="NCBIfam" id="TIGR00581">
    <property type="entry name" value="moaC"/>
    <property type="match status" value="1"/>
</dbReference>
<evidence type="ECO:0000256" key="1">
    <source>
        <dbReference type="ARBA" id="ARBA00001637"/>
    </source>
</evidence>
<evidence type="ECO:0000256" key="2">
    <source>
        <dbReference type="ARBA" id="ARBA00005046"/>
    </source>
</evidence>
<evidence type="ECO:0000256" key="11">
    <source>
        <dbReference type="SAM" id="MobiDB-lite"/>
    </source>
</evidence>
<dbReference type="RefSeq" id="WP_014437408.1">
    <property type="nucleotide sequence ID" value="NC_017080.1"/>
</dbReference>
<dbReference type="EMBL" id="AP012338">
    <property type="protein sequence ID" value="BAM04190.1"/>
    <property type="molecule type" value="Genomic_DNA"/>
</dbReference>